<reference evidence="10 11" key="1">
    <citation type="submission" date="2019-02" db="EMBL/GenBank/DDBJ databases">
        <title>Kribbella capetownensis sp. nov. and Kribbella speibonae sp. nov., isolated from soil.</title>
        <authorList>
            <person name="Curtis S.M."/>
            <person name="Norton I."/>
            <person name="Everest G.J."/>
            <person name="Meyers P.R."/>
        </authorList>
    </citation>
    <scope>NUCLEOTIDE SEQUENCE [LARGE SCALE GENOMIC DNA]</scope>
    <source>
        <strain evidence="10 11">YM53</strain>
    </source>
</reference>
<evidence type="ECO:0000256" key="7">
    <source>
        <dbReference type="ARBA" id="ARBA00047599"/>
    </source>
</evidence>
<keyword evidence="6" id="KW-0520">NAD</keyword>
<name>A0A4R0KDI3_9ACTN</name>
<keyword evidence="11" id="KW-1185">Reference proteome</keyword>
<organism evidence="10 11">
    <name type="scientific">Kribbella capetownensis</name>
    <dbReference type="NCBI Taxonomy" id="1572659"/>
    <lineage>
        <taxon>Bacteria</taxon>
        <taxon>Bacillati</taxon>
        <taxon>Actinomycetota</taxon>
        <taxon>Actinomycetes</taxon>
        <taxon>Propionibacteriales</taxon>
        <taxon>Kribbellaceae</taxon>
        <taxon>Kribbella</taxon>
    </lineage>
</organism>
<dbReference type="Gene3D" id="3.50.50.100">
    <property type="match status" value="1"/>
</dbReference>
<keyword evidence="3" id="KW-0285">Flavoprotein</keyword>
<dbReference type="InterPro" id="IPR023753">
    <property type="entry name" value="FAD/NAD-binding_dom"/>
</dbReference>
<dbReference type="RefSeq" id="WP_131512405.1">
    <property type="nucleotide sequence ID" value="NZ_SJKD01000001.1"/>
</dbReference>
<dbReference type="InterPro" id="IPR045024">
    <property type="entry name" value="NDH-2"/>
</dbReference>
<comment type="catalytic activity">
    <reaction evidence="7">
        <text>a quinone + NADH + H(+) = a quinol + NAD(+)</text>
        <dbReference type="Rhea" id="RHEA:46160"/>
        <dbReference type="ChEBI" id="CHEBI:15378"/>
        <dbReference type="ChEBI" id="CHEBI:24646"/>
        <dbReference type="ChEBI" id="CHEBI:57540"/>
        <dbReference type="ChEBI" id="CHEBI:57945"/>
        <dbReference type="ChEBI" id="CHEBI:132124"/>
        <dbReference type="EC" id="1.6.5.9"/>
    </reaction>
</comment>
<evidence type="ECO:0000259" key="9">
    <source>
        <dbReference type="Pfam" id="PF07992"/>
    </source>
</evidence>
<keyword evidence="5" id="KW-0560">Oxidoreductase</keyword>
<dbReference type="PANTHER" id="PTHR43706:SF47">
    <property type="entry name" value="EXTERNAL NADH-UBIQUINONE OXIDOREDUCTASE 1, MITOCHONDRIAL-RELATED"/>
    <property type="match status" value="1"/>
</dbReference>
<accession>A0A4R0KDI3</accession>
<dbReference type="Pfam" id="PF07992">
    <property type="entry name" value="Pyr_redox_2"/>
    <property type="match status" value="1"/>
</dbReference>
<dbReference type="PRINTS" id="PR00368">
    <property type="entry name" value="FADPNR"/>
</dbReference>
<evidence type="ECO:0000256" key="6">
    <source>
        <dbReference type="ARBA" id="ARBA00023027"/>
    </source>
</evidence>
<dbReference type="PRINTS" id="PR00411">
    <property type="entry name" value="PNDRDTASEI"/>
</dbReference>
<evidence type="ECO:0000313" key="10">
    <source>
        <dbReference type="EMBL" id="TCC53485.1"/>
    </source>
</evidence>
<dbReference type="PANTHER" id="PTHR43706">
    <property type="entry name" value="NADH DEHYDROGENASE"/>
    <property type="match status" value="1"/>
</dbReference>
<gene>
    <name evidence="10" type="ORF">E0H75_07285</name>
</gene>
<evidence type="ECO:0000256" key="2">
    <source>
        <dbReference type="ARBA" id="ARBA00012637"/>
    </source>
</evidence>
<sequence length="451" mass="49073">MSRNAPNAHALRHRVVIVGAGFGGLFAVRALRRVQVDVTVVDRVNYHLFQPLLYQVATGVLSEGDIAPPIRDVLRKQDNARVLFGEVVHVDLATREVELDTLGGAMRLPYDSLIVAAGAAQSYFGHDEFAVHAPGMKTIDDALELRGRIFGAFEMAELDCEAAERDAWLTFVVVGAGPTGVELAGQIAELSRRALRANYRAFDPRSARIIVLDAADTVLPPFAKPLQRRAHRDLEALGVEVQLGAMVTGVDATGLHVKRKDGSTDRIDAHTKIWAAGVQASPLGASLGDQSGAPVDRAGRISVQHDCTLPGHPEVFVVGDLMSLNRLPGLAEVAMQSGHHAARTIARRLDGDTTERPFRYIDLGTMATIARFKAVVSIGRVHITGLVGWLMWLVVHLTFLTGFKNRVSALANWTIAFLGRGRRQRTITEQQVFARTREIPQPKGGVAERET</sequence>
<evidence type="ECO:0000256" key="8">
    <source>
        <dbReference type="SAM" id="Phobius"/>
    </source>
</evidence>
<keyword evidence="4" id="KW-0274">FAD</keyword>
<comment type="similarity">
    <text evidence="1">Belongs to the NADH dehydrogenase family.</text>
</comment>
<evidence type="ECO:0000256" key="4">
    <source>
        <dbReference type="ARBA" id="ARBA00022827"/>
    </source>
</evidence>
<dbReference type="AlphaFoldDB" id="A0A4R0KDI3"/>
<evidence type="ECO:0000256" key="1">
    <source>
        <dbReference type="ARBA" id="ARBA00005272"/>
    </source>
</evidence>
<dbReference type="EC" id="1.6.5.9" evidence="2"/>
<evidence type="ECO:0000256" key="3">
    <source>
        <dbReference type="ARBA" id="ARBA00022630"/>
    </source>
</evidence>
<dbReference type="Proteomes" id="UP000293342">
    <property type="component" value="Unassembled WGS sequence"/>
</dbReference>
<dbReference type="SUPFAM" id="SSF51905">
    <property type="entry name" value="FAD/NAD(P)-binding domain"/>
    <property type="match status" value="1"/>
</dbReference>
<dbReference type="InterPro" id="IPR036188">
    <property type="entry name" value="FAD/NAD-bd_sf"/>
</dbReference>
<evidence type="ECO:0000256" key="5">
    <source>
        <dbReference type="ARBA" id="ARBA00023002"/>
    </source>
</evidence>
<feature type="domain" description="FAD/NAD(P)-binding" evidence="9">
    <location>
        <begin position="14"/>
        <end position="338"/>
    </location>
</feature>
<protein>
    <recommendedName>
        <fullName evidence="2">NADH:ubiquinone reductase (non-electrogenic)</fullName>
        <ecNumber evidence="2">1.6.5.9</ecNumber>
    </recommendedName>
</protein>
<evidence type="ECO:0000313" key="11">
    <source>
        <dbReference type="Proteomes" id="UP000293342"/>
    </source>
</evidence>
<feature type="transmembrane region" description="Helical" evidence="8">
    <location>
        <begin position="381"/>
        <end position="403"/>
    </location>
</feature>
<proteinExistence type="inferred from homology"/>
<keyword evidence="8" id="KW-0472">Membrane</keyword>
<keyword evidence="8" id="KW-1133">Transmembrane helix</keyword>
<keyword evidence="8" id="KW-0812">Transmembrane</keyword>
<comment type="caution">
    <text evidence="10">The sequence shown here is derived from an EMBL/GenBank/DDBJ whole genome shotgun (WGS) entry which is preliminary data.</text>
</comment>
<dbReference type="OrthoDB" id="9781621at2"/>
<dbReference type="EMBL" id="SJKD01000001">
    <property type="protein sequence ID" value="TCC53485.1"/>
    <property type="molecule type" value="Genomic_DNA"/>
</dbReference>
<dbReference type="GO" id="GO:0050136">
    <property type="term" value="F:NADH dehydrogenase (quinone) (non-electrogenic) activity"/>
    <property type="evidence" value="ECO:0007669"/>
    <property type="project" value="UniProtKB-EC"/>
</dbReference>